<evidence type="ECO:0000256" key="4">
    <source>
        <dbReference type="ARBA" id="ARBA00022692"/>
    </source>
</evidence>
<reference evidence="10 11" key="1">
    <citation type="submission" date="2020-08" db="EMBL/GenBank/DDBJ databases">
        <title>Genome public.</title>
        <authorList>
            <person name="Liu C."/>
            <person name="Sun Q."/>
        </authorList>
    </citation>
    <scope>NUCLEOTIDE SEQUENCE [LARGE SCALE GENOMIC DNA]</scope>
    <source>
        <strain evidence="10 11">NSJ-27</strain>
    </source>
</reference>
<dbReference type="RefSeq" id="WP_186996590.1">
    <property type="nucleotide sequence ID" value="NZ_JACOQK010000001.1"/>
</dbReference>
<evidence type="ECO:0000256" key="6">
    <source>
        <dbReference type="ARBA" id="ARBA00023065"/>
    </source>
</evidence>
<gene>
    <name evidence="10" type="ORF">H8Z77_07000</name>
</gene>
<evidence type="ECO:0000256" key="8">
    <source>
        <dbReference type="SAM" id="Coils"/>
    </source>
</evidence>
<proteinExistence type="inferred from homology"/>
<evidence type="ECO:0000313" key="10">
    <source>
        <dbReference type="EMBL" id="MBC5787763.1"/>
    </source>
</evidence>
<accession>A0ABR7IRJ5</accession>
<feature type="transmembrane region" description="Helical" evidence="9">
    <location>
        <begin position="567"/>
        <end position="592"/>
    </location>
</feature>
<evidence type="ECO:0000256" key="1">
    <source>
        <dbReference type="ARBA" id="ARBA00004141"/>
    </source>
</evidence>
<dbReference type="PANTHER" id="PTHR11629">
    <property type="entry name" value="VACUOLAR PROTON ATPASES"/>
    <property type="match status" value="1"/>
</dbReference>
<comment type="caution">
    <text evidence="10">The sequence shown here is derived from an EMBL/GenBank/DDBJ whole genome shotgun (WGS) entry which is preliminary data.</text>
</comment>
<feature type="transmembrane region" description="Helical" evidence="9">
    <location>
        <begin position="598"/>
        <end position="624"/>
    </location>
</feature>
<dbReference type="InterPro" id="IPR002490">
    <property type="entry name" value="V-ATPase_116kDa_su"/>
</dbReference>
<keyword evidence="6" id="KW-0406">Ion transport</keyword>
<feature type="transmembrane region" description="Helical" evidence="9">
    <location>
        <begin position="388"/>
        <end position="417"/>
    </location>
</feature>
<organism evidence="10 11">
    <name type="scientific">Clostridium facile</name>
    <dbReference type="NCBI Taxonomy" id="2763035"/>
    <lineage>
        <taxon>Bacteria</taxon>
        <taxon>Bacillati</taxon>
        <taxon>Bacillota</taxon>
        <taxon>Clostridia</taxon>
        <taxon>Eubacteriales</taxon>
        <taxon>Clostridiaceae</taxon>
        <taxon>Clostridium</taxon>
    </lineage>
</organism>
<feature type="coiled-coil region" evidence="8">
    <location>
        <begin position="217"/>
        <end position="244"/>
    </location>
</feature>
<protein>
    <submittedName>
        <fullName evidence="10">ATPase</fullName>
    </submittedName>
</protein>
<dbReference type="PANTHER" id="PTHR11629:SF63">
    <property type="entry name" value="V-TYPE PROTON ATPASE SUBUNIT A"/>
    <property type="match status" value="1"/>
</dbReference>
<evidence type="ECO:0000256" key="7">
    <source>
        <dbReference type="ARBA" id="ARBA00023136"/>
    </source>
</evidence>
<evidence type="ECO:0000313" key="11">
    <source>
        <dbReference type="Proteomes" id="UP000649151"/>
    </source>
</evidence>
<dbReference type="Pfam" id="PF01496">
    <property type="entry name" value="V_ATPase_I"/>
    <property type="match status" value="1"/>
</dbReference>
<feature type="transmembrane region" description="Helical" evidence="9">
    <location>
        <begin position="473"/>
        <end position="495"/>
    </location>
</feature>
<keyword evidence="8" id="KW-0175">Coiled coil</keyword>
<name>A0ABR7IRJ5_9CLOT</name>
<dbReference type="Proteomes" id="UP000649151">
    <property type="component" value="Unassembled WGS sequence"/>
</dbReference>
<dbReference type="EMBL" id="JACOQK010000001">
    <property type="protein sequence ID" value="MBC5787763.1"/>
    <property type="molecule type" value="Genomic_DNA"/>
</dbReference>
<feature type="transmembrane region" description="Helical" evidence="9">
    <location>
        <begin position="437"/>
        <end position="461"/>
    </location>
</feature>
<feature type="transmembrane region" description="Helical" evidence="9">
    <location>
        <begin position="351"/>
        <end position="376"/>
    </location>
</feature>
<keyword evidence="4 9" id="KW-0812">Transmembrane</keyword>
<comment type="similarity">
    <text evidence="2">Belongs to the V-ATPase 116 kDa subunit family.</text>
</comment>
<keyword evidence="11" id="KW-1185">Reference proteome</keyword>
<feature type="transmembrane region" description="Helical" evidence="9">
    <location>
        <begin position="501"/>
        <end position="520"/>
    </location>
</feature>
<evidence type="ECO:0000256" key="5">
    <source>
        <dbReference type="ARBA" id="ARBA00022989"/>
    </source>
</evidence>
<evidence type="ECO:0000256" key="2">
    <source>
        <dbReference type="ARBA" id="ARBA00009904"/>
    </source>
</evidence>
<keyword evidence="7 9" id="KW-0472">Membrane</keyword>
<keyword evidence="5 9" id="KW-1133">Transmembrane helix</keyword>
<sequence length="655" mass="74990">MSIEKMSLMNIYGDINDLDQVLIRCCESKLFHAETAPTGSSGNTVFRTVNDPNPHIGAMQNITQLLNDLSIPEVYQDYSDLDMTDAQIEDYITQVQGKIREFLQKRNQIKTDLDMHNQAAVTVSHMFGLNCKIEDIFQLKYSTACFGRLPVDSYPKLAYFSKKNFFFFPFDHDEYYYWGMYFVPISDADEIENLFESLYFEEVKIPDYAHGNPQSAAEALHKQIQEEKNEIAKIDQQLEEVKKQEFIQLQQVYSLIKVKHDSFQFRKYAVIFDKQFRLEGFVPKRKVKKFAALFDDLPNVICEDCPEDTDARLTPPVKLRTNWLFRPFEMYVEMYGLPGYYDFNPTSYIGLIYTLLFGMMFGDFGQGICVILVGIFMWKWRKMMLGQILTRCGVASMFFGMLYGSCFGFEGCFKPLFNAIGLGNIFPLDVMDSNTSISILIVSLGIGVVIILASMIINIYLGFKKKDMKKALFSNNGLAGLLFYGGIIGAVILMLVLKVNVFNPFFLAIVVILPLVLIFFQQPLGQKLNRRLFKKRKKEEEEKFSGVDASFEMFDILLSYCTNTLSFLRVGGFVLSHAALMLVVMTFAHMAGSFGSPIVVVIGNIFVMGLEGLIVGIQVLRLVYYETFSRFYESDGKPFKPLTIDFKYAKKGRKK</sequence>
<evidence type="ECO:0000256" key="9">
    <source>
        <dbReference type="SAM" id="Phobius"/>
    </source>
</evidence>
<comment type="subcellular location">
    <subcellularLocation>
        <location evidence="1">Membrane</location>
        <topology evidence="1">Multi-pass membrane protein</topology>
    </subcellularLocation>
</comment>
<keyword evidence="3" id="KW-0813">Transport</keyword>
<evidence type="ECO:0000256" key="3">
    <source>
        <dbReference type="ARBA" id="ARBA00022448"/>
    </source>
</evidence>